<keyword evidence="3" id="KW-0670">Pyruvate</keyword>
<name>A0A2R7Y498_9CREN</name>
<dbReference type="InterPro" id="IPR019752">
    <property type="entry name" value="Pyrv/ketoisovalerate_OxRed_cat"/>
</dbReference>
<dbReference type="InterPro" id="IPR052198">
    <property type="entry name" value="IorB_Oxidoreductase"/>
</dbReference>
<dbReference type="Pfam" id="PF01558">
    <property type="entry name" value="POR"/>
    <property type="match status" value="1"/>
</dbReference>
<evidence type="ECO:0000313" key="4">
    <source>
        <dbReference type="Proteomes" id="UP000244093"/>
    </source>
</evidence>
<feature type="domain" description="Pyruvate/ketoisovalerate oxidoreductase catalytic" evidence="2">
    <location>
        <begin position="15"/>
        <end position="196"/>
    </location>
</feature>
<sequence>MLSNRVVNVLIASVGGQGGLTLSRTLAIASVLSNYSVRTGETLGMAQRFGSVLSFVRVGVEEEVYSPLFGLGEADYLICLELIECVRALKYLSCEGGYAVVSNEVKPPISASLSGSKPTPKDELVSKIKGCLGNNLAVVPARDIALKTGSVRASNMVLLGVFNYVSKLFKDEIVEEALKNLFKGNALETSLKAYYEGKTWASVNLKTF</sequence>
<dbReference type="PANTHER" id="PTHR43854:SF1">
    <property type="entry name" value="INDOLEPYRUVATE OXIDOREDUCTASE SUBUNIT IORB"/>
    <property type="match status" value="1"/>
</dbReference>
<dbReference type="Proteomes" id="UP000244093">
    <property type="component" value="Unassembled WGS sequence"/>
</dbReference>
<dbReference type="SUPFAM" id="SSF53323">
    <property type="entry name" value="Pyruvate-ferredoxin oxidoreductase, PFOR, domain III"/>
    <property type="match status" value="1"/>
</dbReference>
<keyword evidence="1" id="KW-0560">Oxidoreductase</keyword>
<organism evidence="3 4">
    <name type="scientific">Zestosphaera tikiterensis</name>
    <dbReference type="NCBI Taxonomy" id="1973259"/>
    <lineage>
        <taxon>Archaea</taxon>
        <taxon>Thermoproteota</taxon>
        <taxon>Thermoprotei</taxon>
        <taxon>Desulfurococcales</taxon>
        <taxon>Desulfurococcaceae</taxon>
        <taxon>Zestosphaera</taxon>
    </lineage>
</organism>
<evidence type="ECO:0000259" key="2">
    <source>
        <dbReference type="Pfam" id="PF01558"/>
    </source>
</evidence>
<evidence type="ECO:0000313" key="3">
    <source>
        <dbReference type="EMBL" id="PUA32344.1"/>
    </source>
</evidence>
<protein>
    <submittedName>
        <fullName evidence="3">Indolepyruvate oxidoreductase</fullName>
    </submittedName>
</protein>
<dbReference type="GO" id="GO:0016903">
    <property type="term" value="F:oxidoreductase activity, acting on the aldehyde or oxo group of donors"/>
    <property type="evidence" value="ECO:0007669"/>
    <property type="project" value="InterPro"/>
</dbReference>
<accession>A0A2R7Y498</accession>
<dbReference type="EMBL" id="NBVN01000004">
    <property type="protein sequence ID" value="PUA32344.1"/>
    <property type="molecule type" value="Genomic_DNA"/>
</dbReference>
<proteinExistence type="predicted"/>
<gene>
    <name evidence="3" type="ORF">B7O98_06710</name>
</gene>
<dbReference type="Gene3D" id="3.40.920.10">
    <property type="entry name" value="Pyruvate-ferredoxin oxidoreductase, PFOR, domain III"/>
    <property type="match status" value="1"/>
</dbReference>
<comment type="caution">
    <text evidence="3">The sequence shown here is derived from an EMBL/GenBank/DDBJ whole genome shotgun (WGS) entry which is preliminary data.</text>
</comment>
<dbReference type="AlphaFoldDB" id="A0A2R7Y498"/>
<dbReference type="InterPro" id="IPR002869">
    <property type="entry name" value="Pyrv_flavodox_OxRed_cen"/>
</dbReference>
<reference evidence="3 4" key="1">
    <citation type="journal article" date="2018" name="Syst. Appl. Microbiol.">
        <title>A new symbiotic nanoarchaeote (Candidatus Nanoclepta minutus) and its host (Zestosphaera tikiterensis gen. nov., sp. nov.) from a New Zealand hot spring.</title>
        <authorList>
            <person name="St John E."/>
            <person name="Liu Y."/>
            <person name="Podar M."/>
            <person name="Stott M.B."/>
            <person name="Meneghin J."/>
            <person name="Chen Z."/>
            <person name="Lagutin K."/>
            <person name="Mitchell K."/>
            <person name="Reysenbach A.L."/>
        </authorList>
    </citation>
    <scope>NUCLEOTIDE SEQUENCE [LARGE SCALE GENOMIC DNA]</scope>
    <source>
        <strain evidence="3">NZ3</strain>
    </source>
</reference>
<evidence type="ECO:0000256" key="1">
    <source>
        <dbReference type="ARBA" id="ARBA00023002"/>
    </source>
</evidence>
<dbReference type="PANTHER" id="PTHR43854">
    <property type="entry name" value="INDOLEPYRUVATE OXIDOREDUCTASE SUBUNIT IORB"/>
    <property type="match status" value="1"/>
</dbReference>